<dbReference type="EMBL" id="MGAU01000005">
    <property type="protein sequence ID" value="OGK55652.1"/>
    <property type="molecule type" value="Genomic_DNA"/>
</dbReference>
<dbReference type="PANTHER" id="PTHR39321">
    <property type="entry name" value="NICOTINATE-NUCLEOTIDE ADENYLYLTRANSFERASE-RELATED"/>
    <property type="match status" value="1"/>
</dbReference>
<dbReference type="PANTHER" id="PTHR39321:SF3">
    <property type="entry name" value="PHOSPHOPANTETHEINE ADENYLYLTRANSFERASE"/>
    <property type="match status" value="1"/>
</dbReference>
<dbReference type="InterPro" id="IPR014729">
    <property type="entry name" value="Rossmann-like_a/b/a_fold"/>
</dbReference>
<protein>
    <recommendedName>
        <fullName evidence="10">Probable nicotinate-nucleotide adenylyltransferase</fullName>
        <ecNumber evidence="10">2.7.7.18</ecNumber>
    </recommendedName>
    <alternativeName>
        <fullName evidence="10">Deamido-NAD(+) diphosphorylase</fullName>
    </alternativeName>
    <alternativeName>
        <fullName evidence="10">Deamido-NAD(+) pyrophosphorylase</fullName>
    </alternativeName>
    <alternativeName>
        <fullName evidence="10">Nicotinate mononucleotide adenylyltransferase</fullName>
        <shortName evidence="10">NaMN adenylyltransferase</shortName>
    </alternativeName>
</protein>
<comment type="catalytic activity">
    <reaction evidence="9 10">
        <text>nicotinate beta-D-ribonucleotide + ATP + H(+) = deamido-NAD(+) + diphosphate</text>
        <dbReference type="Rhea" id="RHEA:22860"/>
        <dbReference type="ChEBI" id="CHEBI:15378"/>
        <dbReference type="ChEBI" id="CHEBI:30616"/>
        <dbReference type="ChEBI" id="CHEBI:33019"/>
        <dbReference type="ChEBI" id="CHEBI:57502"/>
        <dbReference type="ChEBI" id="CHEBI:58437"/>
        <dbReference type="EC" id="2.7.7.18"/>
    </reaction>
</comment>
<evidence type="ECO:0000313" key="12">
    <source>
        <dbReference type="EMBL" id="OGK55652.1"/>
    </source>
</evidence>
<comment type="caution">
    <text evidence="12">The sequence shown here is derived from an EMBL/GenBank/DDBJ whole genome shotgun (WGS) entry which is preliminary data.</text>
</comment>
<accession>A0A1F7JJ61</accession>
<keyword evidence="3 10" id="KW-0662">Pyridine nucleotide biosynthesis</keyword>
<dbReference type="Proteomes" id="UP000178486">
    <property type="component" value="Unassembled WGS sequence"/>
</dbReference>
<comment type="pathway">
    <text evidence="2 10">Cofactor biosynthesis; NAD(+) biosynthesis; deamido-NAD(+) from nicotinate D-ribonucleotide: step 1/1.</text>
</comment>
<evidence type="ECO:0000256" key="9">
    <source>
        <dbReference type="ARBA" id="ARBA00048721"/>
    </source>
</evidence>
<gene>
    <name evidence="10" type="primary">nadD</name>
    <name evidence="12" type="ORF">A3B56_00135</name>
</gene>
<keyword evidence="6 10" id="KW-0547">Nucleotide-binding</keyword>
<reference evidence="12 13" key="1">
    <citation type="journal article" date="2016" name="Nat. Commun.">
        <title>Thousands of microbial genomes shed light on interconnected biogeochemical processes in an aquifer system.</title>
        <authorList>
            <person name="Anantharaman K."/>
            <person name="Brown C.T."/>
            <person name="Hug L.A."/>
            <person name="Sharon I."/>
            <person name="Castelle C.J."/>
            <person name="Probst A.J."/>
            <person name="Thomas B.C."/>
            <person name="Singh A."/>
            <person name="Wilkins M.J."/>
            <person name="Karaoz U."/>
            <person name="Brodie E.L."/>
            <person name="Williams K.H."/>
            <person name="Hubbard S.S."/>
            <person name="Banfield J.F."/>
        </authorList>
    </citation>
    <scope>NUCLEOTIDE SEQUENCE [LARGE SCALE GENOMIC DNA]</scope>
</reference>
<evidence type="ECO:0000256" key="4">
    <source>
        <dbReference type="ARBA" id="ARBA00022679"/>
    </source>
</evidence>
<keyword evidence="5 10" id="KW-0548">Nucleotidyltransferase</keyword>
<feature type="domain" description="Cytidyltransferase-like" evidence="11">
    <location>
        <begin position="2"/>
        <end position="151"/>
    </location>
</feature>
<proteinExistence type="inferred from homology"/>
<evidence type="ECO:0000256" key="5">
    <source>
        <dbReference type="ARBA" id="ARBA00022695"/>
    </source>
</evidence>
<evidence type="ECO:0000256" key="2">
    <source>
        <dbReference type="ARBA" id="ARBA00005019"/>
    </source>
</evidence>
<name>A0A1F7JJ61_9BACT</name>
<evidence type="ECO:0000256" key="3">
    <source>
        <dbReference type="ARBA" id="ARBA00022642"/>
    </source>
</evidence>
<organism evidence="12 13">
    <name type="scientific">Candidatus Roizmanbacteria bacterium RIFCSPLOWO2_01_FULL_45_11</name>
    <dbReference type="NCBI Taxonomy" id="1802070"/>
    <lineage>
        <taxon>Bacteria</taxon>
        <taxon>Candidatus Roizmaniibacteriota</taxon>
    </lineage>
</organism>
<dbReference type="NCBIfam" id="TIGR00482">
    <property type="entry name" value="nicotinate (nicotinamide) nucleotide adenylyltransferase"/>
    <property type="match status" value="1"/>
</dbReference>
<evidence type="ECO:0000259" key="11">
    <source>
        <dbReference type="Pfam" id="PF01467"/>
    </source>
</evidence>
<dbReference type="Pfam" id="PF01467">
    <property type="entry name" value="CTP_transf_like"/>
    <property type="match status" value="1"/>
</dbReference>
<dbReference type="SUPFAM" id="SSF52374">
    <property type="entry name" value="Nucleotidylyl transferase"/>
    <property type="match status" value="1"/>
</dbReference>
<dbReference type="Gene3D" id="3.40.50.620">
    <property type="entry name" value="HUPs"/>
    <property type="match status" value="1"/>
</dbReference>
<dbReference type="UniPathway" id="UPA00253">
    <property type="reaction ID" value="UER00332"/>
</dbReference>
<keyword evidence="8 10" id="KW-0520">NAD</keyword>
<evidence type="ECO:0000256" key="10">
    <source>
        <dbReference type="HAMAP-Rule" id="MF_00244"/>
    </source>
</evidence>
<evidence type="ECO:0000256" key="7">
    <source>
        <dbReference type="ARBA" id="ARBA00022840"/>
    </source>
</evidence>
<comment type="similarity">
    <text evidence="10">Belongs to the NadD family.</text>
</comment>
<dbReference type="EC" id="2.7.7.18" evidence="10"/>
<dbReference type="GO" id="GO:0005524">
    <property type="term" value="F:ATP binding"/>
    <property type="evidence" value="ECO:0007669"/>
    <property type="project" value="UniProtKB-KW"/>
</dbReference>
<evidence type="ECO:0000256" key="6">
    <source>
        <dbReference type="ARBA" id="ARBA00022741"/>
    </source>
</evidence>
<dbReference type="CDD" id="cd02165">
    <property type="entry name" value="NMNAT"/>
    <property type="match status" value="1"/>
</dbReference>
<evidence type="ECO:0000256" key="1">
    <source>
        <dbReference type="ARBA" id="ARBA00002324"/>
    </source>
</evidence>
<keyword evidence="7 10" id="KW-0067">ATP-binding</keyword>
<evidence type="ECO:0000313" key="13">
    <source>
        <dbReference type="Proteomes" id="UP000178486"/>
    </source>
</evidence>
<dbReference type="GO" id="GO:0009435">
    <property type="term" value="P:NAD+ biosynthetic process"/>
    <property type="evidence" value="ECO:0007669"/>
    <property type="project" value="UniProtKB-UniRule"/>
</dbReference>
<dbReference type="NCBIfam" id="TIGR00125">
    <property type="entry name" value="cyt_tran_rel"/>
    <property type="match status" value="1"/>
</dbReference>
<dbReference type="HAMAP" id="MF_00244">
    <property type="entry name" value="NaMN_adenylyltr"/>
    <property type="match status" value="1"/>
</dbReference>
<dbReference type="InterPro" id="IPR004821">
    <property type="entry name" value="Cyt_trans-like"/>
</dbReference>
<sequence length="179" mass="20942">MFDPPHWGHYFMCQQALEEVPQLDEVILMPAWKHHWKPQVAPAEDRYTMAKLLSSGHMSVSRLELERQEVSYTYDTVRLIKSRQDVNVYWIIGSDNVPFLDKWYRIDELMKEVTFIIFPRPGHPLSSVPEKSIIVRNTVHCGISSSLVRERVARGRPITGMVPESVESYIRSKKLYEKI</sequence>
<dbReference type="AlphaFoldDB" id="A0A1F7JJ61"/>
<keyword evidence="4 10" id="KW-0808">Transferase</keyword>
<comment type="function">
    <text evidence="1 10">Catalyzes the reversible adenylation of nicotinate mononucleotide (NaMN) to nicotinic acid adenine dinucleotide (NaAD).</text>
</comment>
<dbReference type="GO" id="GO:0004515">
    <property type="term" value="F:nicotinate-nucleotide adenylyltransferase activity"/>
    <property type="evidence" value="ECO:0007669"/>
    <property type="project" value="UniProtKB-UniRule"/>
</dbReference>
<dbReference type="InterPro" id="IPR005248">
    <property type="entry name" value="NadD/NMNAT"/>
</dbReference>
<evidence type="ECO:0000256" key="8">
    <source>
        <dbReference type="ARBA" id="ARBA00023027"/>
    </source>
</evidence>